<proteinExistence type="predicted"/>
<dbReference type="RefSeq" id="WP_210662521.1">
    <property type="nucleotide sequence ID" value="NZ_JAGKSP010000013.1"/>
</dbReference>
<dbReference type="Gene3D" id="1.10.10.60">
    <property type="entry name" value="Homeodomain-like"/>
    <property type="match status" value="2"/>
</dbReference>
<evidence type="ECO:0000256" key="1">
    <source>
        <dbReference type="ARBA" id="ARBA00023015"/>
    </source>
</evidence>
<sequence length="302" mass="35257">MDNLFVLPNMYSAIRIPGMEYSRNRAGWSYPNHRHPFFEFLCCVKGEIRQWVNGQQYHLYPGDAILIGSDMYHRTEAVTDCMFFDFHFDVELPDVHSIFQSSTYQLFRHAENEALISRIQLFLKEFGVDLHRMGQENAREKDAVQRPEAFRLQMEKSIRTLSIHASLLEIVGMLANRLLQESDGEFSDTEVTPSQIRLAREAACYIEENLLEDIRVHHVAKQLNVHRTHLHTCFKNVYGISPSVYIINARIREAKNLLMTMNWSMEEIGQHLRFSSSAHFSRAFRAIVGMPPVRFRQHARAK</sequence>
<dbReference type="SMART" id="SM00342">
    <property type="entry name" value="HTH_ARAC"/>
    <property type="match status" value="1"/>
</dbReference>
<reference evidence="5 6" key="1">
    <citation type="submission" date="2021-04" db="EMBL/GenBank/DDBJ databases">
        <title>Paenibacillus sp. DLE-14 whole genome sequence.</title>
        <authorList>
            <person name="Ham Y.J."/>
        </authorList>
    </citation>
    <scope>NUCLEOTIDE SEQUENCE [LARGE SCALE GENOMIC DNA]</scope>
    <source>
        <strain evidence="5 6">DLE-14</strain>
    </source>
</reference>
<accession>A0ABS5CIY0</accession>
<dbReference type="Pfam" id="PF02311">
    <property type="entry name" value="AraC_binding"/>
    <property type="match status" value="1"/>
</dbReference>
<dbReference type="PROSITE" id="PS01124">
    <property type="entry name" value="HTH_ARAC_FAMILY_2"/>
    <property type="match status" value="1"/>
</dbReference>
<dbReference type="PROSITE" id="PS00041">
    <property type="entry name" value="HTH_ARAC_FAMILY_1"/>
    <property type="match status" value="1"/>
</dbReference>
<gene>
    <name evidence="5" type="ORF">I8J30_24185</name>
</gene>
<evidence type="ECO:0000256" key="2">
    <source>
        <dbReference type="ARBA" id="ARBA00023125"/>
    </source>
</evidence>
<evidence type="ECO:0000313" key="6">
    <source>
        <dbReference type="Proteomes" id="UP000673394"/>
    </source>
</evidence>
<dbReference type="Pfam" id="PF12833">
    <property type="entry name" value="HTH_18"/>
    <property type="match status" value="1"/>
</dbReference>
<dbReference type="SUPFAM" id="SSF51215">
    <property type="entry name" value="Regulatory protein AraC"/>
    <property type="match status" value="1"/>
</dbReference>
<comment type="caution">
    <text evidence="5">The sequence shown here is derived from an EMBL/GenBank/DDBJ whole genome shotgun (WGS) entry which is preliminary data.</text>
</comment>
<keyword evidence="6" id="KW-1185">Reference proteome</keyword>
<dbReference type="InterPro" id="IPR018060">
    <property type="entry name" value="HTH_AraC"/>
</dbReference>
<evidence type="ECO:0000259" key="4">
    <source>
        <dbReference type="PROSITE" id="PS01124"/>
    </source>
</evidence>
<name>A0ABS5CIY0_9BACL</name>
<dbReference type="Proteomes" id="UP000673394">
    <property type="component" value="Unassembled WGS sequence"/>
</dbReference>
<dbReference type="InterPro" id="IPR009057">
    <property type="entry name" value="Homeodomain-like_sf"/>
</dbReference>
<dbReference type="Gene3D" id="2.60.120.10">
    <property type="entry name" value="Jelly Rolls"/>
    <property type="match status" value="1"/>
</dbReference>
<dbReference type="InterPro" id="IPR037923">
    <property type="entry name" value="HTH-like"/>
</dbReference>
<keyword evidence="1" id="KW-0805">Transcription regulation</keyword>
<organism evidence="5 6">
    <name type="scientific">Paenibacillus lignilyticus</name>
    <dbReference type="NCBI Taxonomy" id="1172615"/>
    <lineage>
        <taxon>Bacteria</taxon>
        <taxon>Bacillati</taxon>
        <taxon>Bacillota</taxon>
        <taxon>Bacilli</taxon>
        <taxon>Bacillales</taxon>
        <taxon>Paenibacillaceae</taxon>
        <taxon>Paenibacillus</taxon>
    </lineage>
</organism>
<dbReference type="EMBL" id="JAGKSP010000013">
    <property type="protein sequence ID" value="MBP3965823.1"/>
    <property type="molecule type" value="Genomic_DNA"/>
</dbReference>
<evidence type="ECO:0000256" key="3">
    <source>
        <dbReference type="ARBA" id="ARBA00023163"/>
    </source>
</evidence>
<keyword evidence="2" id="KW-0238">DNA-binding</keyword>
<dbReference type="PANTHER" id="PTHR43280">
    <property type="entry name" value="ARAC-FAMILY TRANSCRIPTIONAL REGULATOR"/>
    <property type="match status" value="1"/>
</dbReference>
<dbReference type="InterPro" id="IPR014710">
    <property type="entry name" value="RmlC-like_jellyroll"/>
</dbReference>
<dbReference type="InterPro" id="IPR003313">
    <property type="entry name" value="AraC-bd"/>
</dbReference>
<feature type="domain" description="HTH araC/xylS-type" evidence="4">
    <location>
        <begin position="200"/>
        <end position="298"/>
    </location>
</feature>
<protein>
    <submittedName>
        <fullName evidence="5">Helix-turn-helix transcriptional regulator</fullName>
    </submittedName>
</protein>
<dbReference type="SUPFAM" id="SSF46689">
    <property type="entry name" value="Homeodomain-like"/>
    <property type="match status" value="2"/>
</dbReference>
<keyword evidence="3" id="KW-0804">Transcription</keyword>
<dbReference type="PANTHER" id="PTHR43280:SF2">
    <property type="entry name" value="HTH-TYPE TRANSCRIPTIONAL REGULATOR EXSA"/>
    <property type="match status" value="1"/>
</dbReference>
<evidence type="ECO:0000313" key="5">
    <source>
        <dbReference type="EMBL" id="MBP3965823.1"/>
    </source>
</evidence>
<dbReference type="InterPro" id="IPR018062">
    <property type="entry name" value="HTH_AraC-typ_CS"/>
</dbReference>